<dbReference type="RefSeq" id="WP_268109963.1">
    <property type="nucleotide sequence ID" value="NZ_JAPPUX010000001.1"/>
</dbReference>
<feature type="domain" description="HTH cro/C1-type" evidence="2">
    <location>
        <begin position="13"/>
        <end position="68"/>
    </location>
</feature>
<dbReference type="SMART" id="SM00530">
    <property type="entry name" value="HTH_XRE"/>
    <property type="match status" value="1"/>
</dbReference>
<evidence type="ECO:0000256" key="1">
    <source>
        <dbReference type="SAM" id="MobiDB-lite"/>
    </source>
</evidence>
<dbReference type="CDD" id="cd00093">
    <property type="entry name" value="HTH_XRE"/>
    <property type="match status" value="1"/>
</dbReference>
<feature type="region of interest" description="Disordered" evidence="1">
    <location>
        <begin position="75"/>
        <end position="100"/>
    </location>
</feature>
<gene>
    <name evidence="3" type="ORF">NYO98_02620</name>
</gene>
<protein>
    <submittedName>
        <fullName evidence="3">Helix-turn-helix domain-containing protein</fullName>
    </submittedName>
</protein>
<comment type="caution">
    <text evidence="3">The sequence shown here is derived from an EMBL/GenBank/DDBJ whole genome shotgun (WGS) entry which is preliminary data.</text>
</comment>
<dbReference type="Proteomes" id="UP001074726">
    <property type="component" value="Unassembled WGS sequence"/>
</dbReference>
<dbReference type="PANTHER" id="PTHR47691">
    <property type="entry name" value="REGULATOR-RELATED"/>
    <property type="match status" value="1"/>
</dbReference>
<reference evidence="3" key="1">
    <citation type="submission" date="2022-08" db="EMBL/GenBank/DDBJ databases">
        <title>Genome sequencing of Nocardioides sp. STR2.</title>
        <authorList>
            <person name="So Y."/>
        </authorList>
    </citation>
    <scope>NUCLEOTIDE SEQUENCE</scope>
    <source>
        <strain evidence="3">STR2</strain>
    </source>
</reference>
<dbReference type="InterPro" id="IPR049945">
    <property type="entry name" value="AAA_22"/>
</dbReference>
<dbReference type="Gene3D" id="3.40.50.300">
    <property type="entry name" value="P-loop containing nucleotide triphosphate hydrolases"/>
    <property type="match status" value="1"/>
</dbReference>
<dbReference type="InterPro" id="IPR027417">
    <property type="entry name" value="P-loop_NTPase"/>
</dbReference>
<keyword evidence="4" id="KW-1185">Reference proteome</keyword>
<evidence type="ECO:0000313" key="3">
    <source>
        <dbReference type="EMBL" id="MCY4725156.1"/>
    </source>
</evidence>
<dbReference type="Pfam" id="PF13401">
    <property type="entry name" value="AAA_22"/>
    <property type="match status" value="1"/>
</dbReference>
<dbReference type="PRINTS" id="PR00364">
    <property type="entry name" value="DISEASERSIST"/>
</dbReference>
<dbReference type="EMBL" id="JAPPUX010000001">
    <property type="protein sequence ID" value="MCY4725156.1"/>
    <property type="molecule type" value="Genomic_DNA"/>
</dbReference>
<dbReference type="Gene3D" id="1.10.260.40">
    <property type="entry name" value="lambda repressor-like DNA-binding domains"/>
    <property type="match status" value="1"/>
</dbReference>
<dbReference type="PANTHER" id="PTHR47691:SF3">
    <property type="entry name" value="HTH-TYPE TRANSCRIPTIONAL REGULATOR RV0890C-RELATED"/>
    <property type="match status" value="1"/>
</dbReference>
<dbReference type="PROSITE" id="PS50943">
    <property type="entry name" value="HTH_CROC1"/>
    <property type="match status" value="1"/>
</dbReference>
<dbReference type="SUPFAM" id="SSF52540">
    <property type="entry name" value="P-loop containing nucleoside triphosphate hydrolases"/>
    <property type="match status" value="1"/>
</dbReference>
<evidence type="ECO:0000313" key="4">
    <source>
        <dbReference type="Proteomes" id="UP001074726"/>
    </source>
</evidence>
<dbReference type="InterPro" id="IPR011990">
    <property type="entry name" value="TPR-like_helical_dom_sf"/>
</dbReference>
<accession>A0ABT4C9W0</accession>
<evidence type="ECO:0000259" key="2">
    <source>
        <dbReference type="PROSITE" id="PS50943"/>
    </source>
</evidence>
<dbReference type="InterPro" id="IPR010982">
    <property type="entry name" value="Lambda_DNA-bd_dom_sf"/>
</dbReference>
<dbReference type="InterPro" id="IPR001387">
    <property type="entry name" value="Cro/C1-type_HTH"/>
</dbReference>
<dbReference type="SUPFAM" id="SSF48452">
    <property type="entry name" value="TPR-like"/>
    <property type="match status" value="1"/>
</dbReference>
<dbReference type="Gene3D" id="1.25.40.10">
    <property type="entry name" value="Tetratricopeptide repeat domain"/>
    <property type="match status" value="1"/>
</dbReference>
<sequence length="774" mass="81824">MGTRGDSTLGTLLRGLREGAGLSQEELAERAGLSPHAISALERGTRTRPYPHTLRSLAAALDLDEDQRAALLAAVPSRSPRTAAPAAADGTPGPRDLPVPVSPLIGRDDDVGRVADLLRTSRLVTLSGPGGVGKTRLSLAAAASVRDRYADGVRLVELAPLLEPSQLLPAVADAVDATRDPTRSVTDDIVDRLRGQHLLLVLDNVEHLLDAARDVAAIVEAVPDLSVLATSRAPLRVRGETEYAVEPLEVADRPDGTPSPAARLLLDRAQRVNPGWGADPADAAAVGATCERLAGLPLALELAAARARLLDPGSLLRRLDTALEAGPRDLPPRQRTMRATLDWSQGLLDAPARRLLRLMGVFAGGTTLADLEAIAARVGIPDDEVVPSLEELVEHSLVLAEGTGRVRMLEPVAQYARDLLREAGEWREATRAHAAHYLEVAAANSSSYRDGGQVGALARIDLEHANLGAAAERSLADGDPDTPARLAWELWLYWWLRGHTEHGRRFAESALEHADRLEPAVHARAALAAATMAFAMDDVAAAAAWWAVAGEHAGDEPDILSNSVAGSGLVALVEGDLATAQRCFEEAIVHAEAGGPSVEWTWALGHIWLGTIALLRGDPDEAVRQIAEGLGSAHRREDRLTSYIALYNLFQVELARGDHAAARSHLAEGTRLSLETGDQANLAYLLDAGAVLAAASDQHARVPLLLGAAQAIREAQGARGYGYYRPDPAAITAAADDARSHLGADRYDDALDTGRGFTGIQAAAMLRDPGSPAG</sequence>
<dbReference type="SUPFAM" id="SSF47413">
    <property type="entry name" value="lambda repressor-like DNA-binding domains"/>
    <property type="match status" value="1"/>
</dbReference>
<name>A0ABT4C9W0_9ACTN</name>
<proteinExistence type="predicted"/>
<feature type="compositionally biased region" description="Low complexity" evidence="1">
    <location>
        <begin position="75"/>
        <end position="94"/>
    </location>
</feature>
<dbReference type="Pfam" id="PF13560">
    <property type="entry name" value="HTH_31"/>
    <property type="match status" value="1"/>
</dbReference>
<organism evidence="3 4">
    <name type="scientific">Nocardioides pini</name>
    <dbReference type="NCBI Taxonomy" id="2975053"/>
    <lineage>
        <taxon>Bacteria</taxon>
        <taxon>Bacillati</taxon>
        <taxon>Actinomycetota</taxon>
        <taxon>Actinomycetes</taxon>
        <taxon>Propionibacteriales</taxon>
        <taxon>Nocardioidaceae</taxon>
        <taxon>Nocardioides</taxon>
    </lineage>
</organism>